<organism evidence="1 2">
    <name type="scientific">Protopolystoma xenopodis</name>
    <dbReference type="NCBI Taxonomy" id="117903"/>
    <lineage>
        <taxon>Eukaryota</taxon>
        <taxon>Metazoa</taxon>
        <taxon>Spiralia</taxon>
        <taxon>Lophotrochozoa</taxon>
        <taxon>Platyhelminthes</taxon>
        <taxon>Monogenea</taxon>
        <taxon>Polyopisthocotylea</taxon>
        <taxon>Polystomatidea</taxon>
        <taxon>Polystomatidae</taxon>
        <taxon>Protopolystoma</taxon>
    </lineage>
</organism>
<dbReference type="EMBL" id="CAAALY010259563">
    <property type="protein sequence ID" value="VEL38943.1"/>
    <property type="molecule type" value="Genomic_DNA"/>
</dbReference>
<sequence>MVGWLSADWLVEIGQSGPCWHADVPTSQWGRQHGEPFQTRFSDPRTPVARPSDSRILDTLAGWRAFARFLPGFYVDSRHSAFGDFARLGSSWRPSSRPLLPASFTNRLAVVSFTVSG</sequence>
<evidence type="ECO:0000313" key="2">
    <source>
        <dbReference type="Proteomes" id="UP000784294"/>
    </source>
</evidence>
<comment type="caution">
    <text evidence="1">The sequence shown here is derived from an EMBL/GenBank/DDBJ whole genome shotgun (WGS) entry which is preliminary data.</text>
</comment>
<reference evidence="1" key="1">
    <citation type="submission" date="2018-11" db="EMBL/GenBank/DDBJ databases">
        <authorList>
            <consortium name="Pathogen Informatics"/>
        </authorList>
    </citation>
    <scope>NUCLEOTIDE SEQUENCE</scope>
</reference>
<dbReference type="AlphaFoldDB" id="A0A3S5AVS1"/>
<keyword evidence="2" id="KW-1185">Reference proteome</keyword>
<accession>A0A3S5AVS1</accession>
<gene>
    <name evidence="1" type="ORF">PXEA_LOCUS32383</name>
</gene>
<dbReference type="Proteomes" id="UP000784294">
    <property type="component" value="Unassembled WGS sequence"/>
</dbReference>
<evidence type="ECO:0000313" key="1">
    <source>
        <dbReference type="EMBL" id="VEL38943.1"/>
    </source>
</evidence>
<proteinExistence type="predicted"/>
<protein>
    <submittedName>
        <fullName evidence="1">Uncharacterized protein</fullName>
    </submittedName>
</protein>
<name>A0A3S5AVS1_9PLAT</name>